<dbReference type="OrthoDB" id="3528578at2759"/>
<proteinExistence type="predicted"/>
<dbReference type="GeneID" id="36394575"/>
<reference evidence="1 2" key="1">
    <citation type="journal article" date="2011" name="PLoS Genet.">
        <title>Genomic analysis of the necrotrophic fungal pathogens Sclerotinia sclerotiorum and Botrytis cinerea.</title>
        <authorList>
            <person name="Amselem J."/>
            <person name="Cuomo C.A."/>
            <person name="van Kan J.A."/>
            <person name="Viaud M."/>
            <person name="Benito E.P."/>
            <person name="Couloux A."/>
            <person name="Coutinho P.M."/>
            <person name="de Vries R.P."/>
            <person name="Dyer P.S."/>
            <person name="Fillinger S."/>
            <person name="Fournier E."/>
            <person name="Gout L."/>
            <person name="Hahn M."/>
            <person name="Kohn L."/>
            <person name="Lapalu N."/>
            <person name="Plummer K.M."/>
            <person name="Pradier J.M."/>
            <person name="Quevillon E."/>
            <person name="Sharon A."/>
            <person name="Simon A."/>
            <person name="ten Have A."/>
            <person name="Tudzynski B."/>
            <person name="Tudzynski P."/>
            <person name="Wincker P."/>
            <person name="Andrew M."/>
            <person name="Anthouard V."/>
            <person name="Beever R.E."/>
            <person name="Beffa R."/>
            <person name="Benoit I."/>
            <person name="Bouzid O."/>
            <person name="Brault B."/>
            <person name="Chen Z."/>
            <person name="Choquer M."/>
            <person name="Collemare J."/>
            <person name="Cotton P."/>
            <person name="Danchin E.G."/>
            <person name="Da Silva C."/>
            <person name="Gautier A."/>
            <person name="Giraud C."/>
            <person name="Giraud T."/>
            <person name="Gonzalez C."/>
            <person name="Grossetete S."/>
            <person name="Guldener U."/>
            <person name="Henrissat B."/>
            <person name="Howlett B.J."/>
            <person name="Kodira C."/>
            <person name="Kretschmer M."/>
            <person name="Lappartient A."/>
            <person name="Leroch M."/>
            <person name="Levis C."/>
            <person name="Mauceli E."/>
            <person name="Neuveglise C."/>
            <person name="Oeser B."/>
            <person name="Pearson M."/>
            <person name="Poulain J."/>
            <person name="Poussereau N."/>
            <person name="Quesneville H."/>
            <person name="Rascle C."/>
            <person name="Schumacher J."/>
            <person name="Segurens B."/>
            <person name="Sexton A."/>
            <person name="Silva E."/>
            <person name="Sirven C."/>
            <person name="Soanes D.M."/>
            <person name="Talbot N.J."/>
            <person name="Templeton M."/>
            <person name="Yandava C."/>
            <person name="Yarden O."/>
            <person name="Zeng Q."/>
            <person name="Rollins J.A."/>
            <person name="Lebrun M.H."/>
            <person name="Dickman M."/>
        </authorList>
    </citation>
    <scope>NUCLEOTIDE SEQUENCE [LARGE SCALE GENOMIC DNA]</scope>
    <source>
        <strain evidence="1 2">B05.10</strain>
    </source>
</reference>
<gene>
    <name evidence="1" type="ORF">BCIN_10g03070</name>
</gene>
<protein>
    <submittedName>
        <fullName evidence="1">Uncharacterized protein</fullName>
    </submittedName>
</protein>
<reference evidence="1 2" key="3">
    <citation type="journal article" date="2017" name="Mol. Plant Pathol.">
        <title>A gapless genome sequence of the fungus Botrytis cinerea.</title>
        <authorList>
            <person name="Van Kan J.A."/>
            <person name="Stassen J.H."/>
            <person name="Mosbach A."/>
            <person name="Van Der Lee T.A."/>
            <person name="Faino L."/>
            <person name="Farmer A.D."/>
            <person name="Papasotiriou D.G."/>
            <person name="Zhou S."/>
            <person name="Seidl M.F."/>
            <person name="Cottam E."/>
            <person name="Edel D."/>
            <person name="Hahn M."/>
            <person name="Schwartz D.C."/>
            <person name="Dietrich R.A."/>
            <person name="Widdison S."/>
            <person name="Scalliet G."/>
        </authorList>
    </citation>
    <scope>NUCLEOTIDE SEQUENCE [LARGE SCALE GENOMIC DNA]</scope>
    <source>
        <strain evidence="1 2">B05.10</strain>
    </source>
</reference>
<reference evidence="1 2" key="2">
    <citation type="journal article" date="2012" name="Eukaryot. Cell">
        <title>Genome update of Botrytis cinerea strains B05.10 and T4.</title>
        <authorList>
            <person name="Staats M."/>
            <person name="van Kan J.A."/>
        </authorList>
    </citation>
    <scope>NUCLEOTIDE SEQUENCE [LARGE SCALE GENOMIC DNA]</scope>
    <source>
        <strain evidence="1 2">B05.10</strain>
    </source>
</reference>
<dbReference type="AlphaFoldDB" id="A0A384JUL9"/>
<keyword evidence="2" id="KW-1185">Reference proteome</keyword>
<accession>A0A384JUL9</accession>
<dbReference type="RefSeq" id="XP_024551336.1">
    <property type="nucleotide sequence ID" value="XM_024695541.1"/>
</dbReference>
<sequence>MDFQAYRDNASMQRPILKLKHHSIFSWEEGSIEQRGLTNEEIWGHRARSYVALI</sequence>
<dbReference type="Proteomes" id="UP000001798">
    <property type="component" value="Chromosome 10"/>
</dbReference>
<evidence type="ECO:0000313" key="2">
    <source>
        <dbReference type="Proteomes" id="UP000001798"/>
    </source>
</evidence>
<name>A0A384JUL9_BOTFB</name>
<dbReference type="VEuPathDB" id="FungiDB:Bcin10g03070"/>
<dbReference type="EMBL" id="CP009814">
    <property type="protein sequence ID" value="ATZ54296.1"/>
    <property type="molecule type" value="Genomic_DNA"/>
</dbReference>
<organism evidence="1 2">
    <name type="scientific">Botryotinia fuckeliana (strain B05.10)</name>
    <name type="common">Noble rot fungus</name>
    <name type="synonym">Botrytis cinerea</name>
    <dbReference type="NCBI Taxonomy" id="332648"/>
    <lineage>
        <taxon>Eukaryota</taxon>
        <taxon>Fungi</taxon>
        <taxon>Dikarya</taxon>
        <taxon>Ascomycota</taxon>
        <taxon>Pezizomycotina</taxon>
        <taxon>Leotiomycetes</taxon>
        <taxon>Helotiales</taxon>
        <taxon>Sclerotiniaceae</taxon>
        <taxon>Botrytis</taxon>
    </lineage>
</organism>
<evidence type="ECO:0000313" key="1">
    <source>
        <dbReference type="EMBL" id="ATZ54296.1"/>
    </source>
</evidence>